<gene>
    <name evidence="1" type="ORF">OCC_05014</name>
</gene>
<keyword evidence="2" id="KW-1185">Reference proteome</keyword>
<dbReference type="KEGG" id="tlt:OCC_05014"/>
<name>H3ZJK5_THELN</name>
<dbReference type="PaxDb" id="523849-OCC_05014"/>
<dbReference type="NCBIfam" id="TIGR04140">
    <property type="entry name" value="chp_AF_0576"/>
    <property type="match status" value="1"/>
</dbReference>
<protein>
    <recommendedName>
        <fullName evidence="3">TIGR04140 family protein</fullName>
    </recommendedName>
</protein>
<sequence>MEFERYFKAILLTFFMRRKLITAIPPEEILKIKEGSKARVDIKIREADAYFGMPRWEIIIDGSNEEIEKFMNVLMKSRAGG</sequence>
<evidence type="ECO:0008006" key="3">
    <source>
        <dbReference type="Google" id="ProtNLM"/>
    </source>
</evidence>
<dbReference type="AlphaFoldDB" id="H3ZJK5"/>
<dbReference type="InterPro" id="IPR026486">
    <property type="entry name" value="CHP_AF_0576"/>
</dbReference>
<proteinExistence type="predicted"/>
<evidence type="ECO:0000313" key="1">
    <source>
        <dbReference type="EMBL" id="EHR79868.1"/>
    </source>
</evidence>
<reference evidence="1 2" key="1">
    <citation type="journal article" date="2012" name="J. Bacteriol.">
        <title>Genome sequence of the model hyperthermophilic archaeon Thermococcus litoralis NS-C.</title>
        <authorList>
            <person name="Gardner A.F."/>
            <person name="Kumar S."/>
            <person name="Perler F.B."/>
        </authorList>
    </citation>
    <scope>NUCLEOTIDE SEQUENCE [LARGE SCALE GENOMIC DNA]</scope>
    <source>
        <strain evidence="2">ATCC 51850 / DSM 5473 / JCM 8560 / NS-C</strain>
    </source>
</reference>
<accession>H3ZJK5</accession>
<evidence type="ECO:0000313" key="2">
    <source>
        <dbReference type="Proteomes" id="UP000015502"/>
    </source>
</evidence>
<dbReference type="Proteomes" id="UP000015502">
    <property type="component" value="Chromosome"/>
</dbReference>
<dbReference type="EMBL" id="CP006670">
    <property type="protein sequence ID" value="EHR79868.1"/>
    <property type="molecule type" value="Genomic_DNA"/>
</dbReference>
<organism evidence="1 2">
    <name type="scientific">Thermococcus litoralis (strain ATCC 51850 / DSM 5473 / JCM 8560 / NS-C)</name>
    <dbReference type="NCBI Taxonomy" id="523849"/>
    <lineage>
        <taxon>Archaea</taxon>
        <taxon>Methanobacteriati</taxon>
        <taxon>Methanobacteriota</taxon>
        <taxon>Thermococci</taxon>
        <taxon>Thermococcales</taxon>
        <taxon>Thermococcaceae</taxon>
        <taxon>Thermococcus</taxon>
    </lineage>
</organism>
<dbReference type="HOGENOM" id="CLU_195006_0_0_2"/>